<protein>
    <submittedName>
        <fullName evidence="1">Uncharacterized protein</fullName>
    </submittedName>
</protein>
<sequence length="43" mass="4476">MAGDLFPLAPNQEMAIAAMAVKPDGTIGNIIGSWVEMSKNQTG</sequence>
<dbReference type="AlphaFoldDB" id="B8HMP3"/>
<dbReference type="STRING" id="395961.Cyan7425_1280"/>
<reference evidence="1" key="1">
    <citation type="submission" date="2009-01" db="EMBL/GenBank/DDBJ databases">
        <title>Complete sequence of chromosome Cyanothece sp. PCC 7425.</title>
        <authorList>
            <consortium name="US DOE Joint Genome Institute"/>
            <person name="Lucas S."/>
            <person name="Copeland A."/>
            <person name="Lapidus A."/>
            <person name="Glavina del Rio T."/>
            <person name="Dalin E."/>
            <person name="Tice H."/>
            <person name="Bruce D."/>
            <person name="Goodwin L."/>
            <person name="Pitluck S."/>
            <person name="Sims D."/>
            <person name="Meineke L."/>
            <person name="Brettin T."/>
            <person name="Detter J.C."/>
            <person name="Han C."/>
            <person name="Larimer F."/>
            <person name="Land M."/>
            <person name="Hauser L."/>
            <person name="Kyrpides N."/>
            <person name="Ovchinnikova G."/>
            <person name="Liberton M."/>
            <person name="Stoeckel J."/>
            <person name="Banerjee A."/>
            <person name="Singh A."/>
            <person name="Page L."/>
            <person name="Sato H."/>
            <person name="Zhao L."/>
            <person name="Sherman L."/>
            <person name="Pakrasi H."/>
            <person name="Richardson P."/>
        </authorList>
    </citation>
    <scope>NUCLEOTIDE SEQUENCE</scope>
    <source>
        <strain evidence="1">PCC 7425</strain>
    </source>
</reference>
<accession>B8HMP3</accession>
<dbReference type="HOGENOM" id="CLU_3232511_0_0_3"/>
<dbReference type="KEGG" id="cyn:Cyan7425_1280"/>
<gene>
    <name evidence="1" type="ordered locus">Cyan7425_1280</name>
</gene>
<organism evidence="1">
    <name type="scientific">Cyanothece sp. (strain PCC 7425 / ATCC 29141)</name>
    <dbReference type="NCBI Taxonomy" id="395961"/>
    <lineage>
        <taxon>Bacteria</taxon>
        <taxon>Bacillati</taxon>
        <taxon>Cyanobacteriota</taxon>
        <taxon>Cyanophyceae</taxon>
        <taxon>Gomontiellales</taxon>
        <taxon>Cyanothecaceae</taxon>
        <taxon>Cyanothece</taxon>
    </lineage>
</organism>
<dbReference type="EMBL" id="CP001344">
    <property type="protein sequence ID" value="ACL43658.1"/>
    <property type="molecule type" value="Genomic_DNA"/>
</dbReference>
<name>B8HMP3_CYAP4</name>
<evidence type="ECO:0000313" key="1">
    <source>
        <dbReference type="EMBL" id="ACL43658.1"/>
    </source>
</evidence>
<proteinExistence type="predicted"/>